<keyword evidence="5 6" id="KW-0472">Membrane</keyword>
<evidence type="ECO:0000259" key="7">
    <source>
        <dbReference type="Pfam" id="PF09335"/>
    </source>
</evidence>
<name>A0A0P7XY29_9HYPH</name>
<comment type="caution">
    <text evidence="8">The sequence shown here is derived from an EMBL/GenBank/DDBJ whole genome shotgun (WGS) entry which is preliminary data.</text>
</comment>
<evidence type="ECO:0000256" key="4">
    <source>
        <dbReference type="ARBA" id="ARBA00022989"/>
    </source>
</evidence>
<dbReference type="InterPro" id="IPR032816">
    <property type="entry name" value="VTT_dom"/>
</dbReference>
<evidence type="ECO:0000313" key="8">
    <source>
        <dbReference type="EMBL" id="KPQ12585.1"/>
    </source>
</evidence>
<organism evidence="8 9">
    <name type="scientific">Saliniramus fredricksonii</name>
    <dbReference type="NCBI Taxonomy" id="1653334"/>
    <lineage>
        <taxon>Bacteria</taxon>
        <taxon>Pseudomonadati</taxon>
        <taxon>Pseudomonadota</taxon>
        <taxon>Alphaproteobacteria</taxon>
        <taxon>Hyphomicrobiales</taxon>
        <taxon>Salinarimonadaceae</taxon>
        <taxon>Saliniramus</taxon>
    </lineage>
</organism>
<keyword evidence="2" id="KW-1003">Cell membrane</keyword>
<comment type="subcellular location">
    <subcellularLocation>
        <location evidence="1">Cell membrane</location>
        <topology evidence="1">Multi-pass membrane protein</topology>
    </subcellularLocation>
</comment>
<sequence>MRGKKRSTVMTELFFALVSDWGAPALAFATFLSCLAVPVPTSMMMLAAGAFVASGDLQLAPVVMAAFFGAIAGDQAGFGIGRTASIALIGWLRANPSRAKFLDQAQGTIDRRGAPAVFLSRWLFSPLGPYVNLLTGAAQMRWPTFTIMSALGEAVWVTIYVGLGFVFYDNLGTISAVLADSVGFMTSALIALLTGYALFRRKRAH</sequence>
<feature type="transmembrane region" description="Helical" evidence="6">
    <location>
        <begin position="174"/>
        <end position="199"/>
    </location>
</feature>
<dbReference type="Pfam" id="PF09335">
    <property type="entry name" value="VTT_dom"/>
    <property type="match status" value="1"/>
</dbReference>
<evidence type="ECO:0000256" key="3">
    <source>
        <dbReference type="ARBA" id="ARBA00022692"/>
    </source>
</evidence>
<reference evidence="8 9" key="1">
    <citation type="submission" date="2015-09" db="EMBL/GenBank/DDBJ databases">
        <title>Identification and resolution of microdiversity through metagenomic sequencing of parallel consortia.</title>
        <authorList>
            <person name="Nelson W.C."/>
            <person name="Romine M.F."/>
            <person name="Lindemann S.R."/>
        </authorList>
    </citation>
    <scope>NUCLEOTIDE SEQUENCE [LARGE SCALE GENOMIC DNA]</scope>
    <source>
        <strain evidence="8">HL-109</strain>
    </source>
</reference>
<accession>A0A0P7XY29</accession>
<feature type="transmembrane region" description="Helical" evidence="6">
    <location>
        <begin position="46"/>
        <end position="72"/>
    </location>
</feature>
<dbReference type="PROSITE" id="PS51257">
    <property type="entry name" value="PROKAR_LIPOPROTEIN"/>
    <property type="match status" value="1"/>
</dbReference>
<keyword evidence="4 6" id="KW-1133">Transmembrane helix</keyword>
<dbReference type="EMBL" id="LJSX01000001">
    <property type="protein sequence ID" value="KPQ12585.1"/>
    <property type="molecule type" value="Genomic_DNA"/>
</dbReference>
<evidence type="ECO:0000256" key="2">
    <source>
        <dbReference type="ARBA" id="ARBA00022475"/>
    </source>
</evidence>
<feature type="domain" description="VTT" evidence="7">
    <location>
        <begin position="39"/>
        <end position="164"/>
    </location>
</feature>
<evidence type="ECO:0000256" key="5">
    <source>
        <dbReference type="ARBA" id="ARBA00023136"/>
    </source>
</evidence>
<evidence type="ECO:0000256" key="1">
    <source>
        <dbReference type="ARBA" id="ARBA00004651"/>
    </source>
</evidence>
<dbReference type="Proteomes" id="UP000050497">
    <property type="component" value="Unassembled WGS sequence"/>
</dbReference>
<keyword evidence="3 6" id="KW-0812">Transmembrane</keyword>
<feature type="transmembrane region" description="Helical" evidence="6">
    <location>
        <begin position="150"/>
        <end position="168"/>
    </location>
</feature>
<dbReference type="STRING" id="1653334.GA0071312_3750"/>
<protein>
    <submittedName>
        <fullName evidence="8">Putative membrane-associated protein</fullName>
    </submittedName>
</protein>
<dbReference type="AlphaFoldDB" id="A0A0P7XY29"/>
<evidence type="ECO:0000313" key="9">
    <source>
        <dbReference type="Proteomes" id="UP000050497"/>
    </source>
</evidence>
<dbReference type="PANTHER" id="PTHR42709:SF6">
    <property type="entry name" value="UNDECAPRENYL PHOSPHATE TRANSPORTER A"/>
    <property type="match status" value="1"/>
</dbReference>
<proteinExistence type="predicted"/>
<dbReference type="InterPro" id="IPR051311">
    <property type="entry name" value="DedA_domain"/>
</dbReference>
<dbReference type="GO" id="GO:0005886">
    <property type="term" value="C:plasma membrane"/>
    <property type="evidence" value="ECO:0007669"/>
    <property type="project" value="UniProtKB-SubCell"/>
</dbReference>
<gene>
    <name evidence="8" type="ORF">HLUCCO17_00390</name>
</gene>
<dbReference type="OrthoDB" id="9801622at2"/>
<dbReference type="PANTHER" id="PTHR42709">
    <property type="entry name" value="ALKALINE PHOSPHATASE LIKE PROTEIN"/>
    <property type="match status" value="1"/>
</dbReference>
<evidence type="ECO:0000256" key="6">
    <source>
        <dbReference type="SAM" id="Phobius"/>
    </source>
</evidence>